<accession>A0A9J5XR79</accession>
<dbReference type="EMBL" id="JACXVP010000008">
    <property type="protein sequence ID" value="KAG5590795.1"/>
    <property type="molecule type" value="Genomic_DNA"/>
</dbReference>
<name>A0A9J5XR79_SOLCO</name>
<proteinExistence type="predicted"/>
<organism evidence="2 3">
    <name type="scientific">Solanum commersonii</name>
    <name type="common">Commerson's wild potato</name>
    <name type="synonym">Commerson's nightshade</name>
    <dbReference type="NCBI Taxonomy" id="4109"/>
    <lineage>
        <taxon>Eukaryota</taxon>
        <taxon>Viridiplantae</taxon>
        <taxon>Streptophyta</taxon>
        <taxon>Embryophyta</taxon>
        <taxon>Tracheophyta</taxon>
        <taxon>Spermatophyta</taxon>
        <taxon>Magnoliopsida</taxon>
        <taxon>eudicotyledons</taxon>
        <taxon>Gunneridae</taxon>
        <taxon>Pentapetalae</taxon>
        <taxon>asterids</taxon>
        <taxon>lamiids</taxon>
        <taxon>Solanales</taxon>
        <taxon>Solanaceae</taxon>
        <taxon>Solanoideae</taxon>
        <taxon>Solaneae</taxon>
        <taxon>Solanum</taxon>
    </lineage>
</organism>
<gene>
    <name evidence="2" type="ORF">H5410_041309</name>
</gene>
<evidence type="ECO:0000256" key="1">
    <source>
        <dbReference type="SAM" id="MobiDB-lite"/>
    </source>
</evidence>
<keyword evidence="3" id="KW-1185">Reference proteome</keyword>
<protein>
    <submittedName>
        <fullName evidence="2">Uncharacterized protein</fullName>
    </submittedName>
</protein>
<sequence>MLMLNLNKICIDSKGFAPSLRTIDSDDNFMLEKVKINPRTNIVQVNDDASDKDIPSASKMEFDLNNS</sequence>
<reference evidence="2 3" key="1">
    <citation type="submission" date="2020-09" db="EMBL/GenBank/DDBJ databases">
        <title>De no assembly of potato wild relative species, Solanum commersonii.</title>
        <authorList>
            <person name="Cho K."/>
        </authorList>
    </citation>
    <scope>NUCLEOTIDE SEQUENCE [LARGE SCALE GENOMIC DNA]</scope>
    <source>
        <strain evidence="2">LZ3.2</strain>
        <tissue evidence="2">Leaf</tissue>
    </source>
</reference>
<dbReference type="AlphaFoldDB" id="A0A9J5XR79"/>
<comment type="caution">
    <text evidence="2">The sequence shown here is derived from an EMBL/GenBank/DDBJ whole genome shotgun (WGS) entry which is preliminary data.</text>
</comment>
<evidence type="ECO:0000313" key="2">
    <source>
        <dbReference type="EMBL" id="KAG5590795.1"/>
    </source>
</evidence>
<dbReference type="Proteomes" id="UP000824120">
    <property type="component" value="Chromosome 8"/>
</dbReference>
<evidence type="ECO:0000313" key="3">
    <source>
        <dbReference type="Proteomes" id="UP000824120"/>
    </source>
</evidence>
<feature type="region of interest" description="Disordered" evidence="1">
    <location>
        <begin position="46"/>
        <end position="67"/>
    </location>
</feature>